<organism evidence="1">
    <name type="scientific">Brassica oleracea</name>
    <name type="common">Wild cabbage</name>
    <dbReference type="NCBI Taxonomy" id="3712"/>
    <lineage>
        <taxon>Eukaryota</taxon>
        <taxon>Viridiplantae</taxon>
        <taxon>Streptophyta</taxon>
        <taxon>Embryophyta</taxon>
        <taxon>Tracheophyta</taxon>
        <taxon>Spermatophyta</taxon>
        <taxon>Magnoliopsida</taxon>
        <taxon>eudicotyledons</taxon>
        <taxon>Gunneridae</taxon>
        <taxon>Pentapetalae</taxon>
        <taxon>rosids</taxon>
        <taxon>malvids</taxon>
        <taxon>Brassicales</taxon>
        <taxon>Brassicaceae</taxon>
        <taxon>Brassiceae</taxon>
        <taxon>Brassica</taxon>
    </lineage>
</organism>
<reference evidence="1" key="1">
    <citation type="submission" date="2018-11" db="EMBL/GenBank/DDBJ databases">
        <authorList>
            <consortium name="Genoscope - CEA"/>
            <person name="William W."/>
        </authorList>
    </citation>
    <scope>NUCLEOTIDE SEQUENCE</scope>
</reference>
<dbReference type="EMBL" id="LR031874">
    <property type="protein sequence ID" value="VDD21941.1"/>
    <property type="molecule type" value="Genomic_DNA"/>
</dbReference>
<evidence type="ECO:0000313" key="1">
    <source>
        <dbReference type="EMBL" id="VDD21941.1"/>
    </source>
</evidence>
<dbReference type="AlphaFoldDB" id="A0A3P6DF29"/>
<sequence length="86" mass="8908">MQRISISISGIRRFSVTSPSPSCASNHVTLAVSSFLGSCKSQSNSKSVLLQAHAHILKLDAATSHTSLAASSLDSSHSLLASPTQT</sequence>
<gene>
    <name evidence="1" type="ORF">BOLC2T08205H</name>
</gene>
<accession>A0A3P6DF29</accession>
<protein>
    <submittedName>
        <fullName evidence="1">Uncharacterized protein</fullName>
    </submittedName>
</protein>
<proteinExistence type="predicted"/>
<name>A0A3P6DF29_BRAOL</name>